<dbReference type="Proteomes" id="UP001168640">
    <property type="component" value="Unassembled WGS sequence"/>
</dbReference>
<protein>
    <submittedName>
        <fullName evidence="3">Uncharacterized protein</fullName>
    </submittedName>
</protein>
<name>A0ABT8VZ91_9GAMM</name>
<dbReference type="EMBL" id="JAUMIS010000001">
    <property type="protein sequence ID" value="MDO3721309.1"/>
    <property type="molecule type" value="Genomic_DNA"/>
</dbReference>
<organism evidence="3 4">
    <name type="scientific">Marinobacter suaedae</name>
    <dbReference type="NCBI Taxonomy" id="3057675"/>
    <lineage>
        <taxon>Bacteria</taxon>
        <taxon>Pseudomonadati</taxon>
        <taxon>Pseudomonadota</taxon>
        <taxon>Gammaproteobacteria</taxon>
        <taxon>Pseudomonadales</taxon>
        <taxon>Marinobacteraceae</taxon>
        <taxon>Marinobacter</taxon>
    </lineage>
</organism>
<feature type="compositionally biased region" description="Basic residues" evidence="1">
    <location>
        <begin position="81"/>
        <end position="135"/>
    </location>
</feature>
<evidence type="ECO:0000256" key="1">
    <source>
        <dbReference type="SAM" id="MobiDB-lite"/>
    </source>
</evidence>
<feature type="chain" id="PRO_5045644913" evidence="2">
    <location>
        <begin position="25"/>
        <end position="161"/>
    </location>
</feature>
<comment type="caution">
    <text evidence="3">The sequence shown here is derived from an EMBL/GenBank/DDBJ whole genome shotgun (WGS) entry which is preliminary data.</text>
</comment>
<evidence type="ECO:0000313" key="4">
    <source>
        <dbReference type="Proteomes" id="UP001168640"/>
    </source>
</evidence>
<evidence type="ECO:0000256" key="2">
    <source>
        <dbReference type="SAM" id="SignalP"/>
    </source>
</evidence>
<reference evidence="3" key="1">
    <citation type="submission" date="2023-07" db="EMBL/GenBank/DDBJ databases">
        <title>Marinobacter sp. chi1 genome sequencing and assembly.</title>
        <authorList>
            <person name="Park S."/>
        </authorList>
    </citation>
    <scope>NUCLEOTIDE SEQUENCE</scope>
    <source>
        <strain evidence="3">Chi1</strain>
    </source>
</reference>
<accession>A0ABT8VZ91</accession>
<keyword evidence="4" id="KW-1185">Reference proteome</keyword>
<evidence type="ECO:0000313" key="3">
    <source>
        <dbReference type="EMBL" id="MDO3721309.1"/>
    </source>
</evidence>
<proteinExistence type="predicted"/>
<gene>
    <name evidence="3" type="ORF">QVZ43_06205</name>
</gene>
<sequence length="161" mass="19305">MKVKHLLMSSCMVALLASGTSALAGERAHSGRDGALQNAHKQLTILKAEYHRDRRDHDRDRHDSHRPHKRDHYRDRDRHHSRDGHHHRKHHGYSRHDRHRHGHGHRKGHYRHDRRHYGKWHHGHHGHRHGYRTGGHHSVSPEFRVARIIHNTRELIRDSHR</sequence>
<dbReference type="RefSeq" id="WP_302909257.1">
    <property type="nucleotide sequence ID" value="NZ_JAUMIS010000001.1"/>
</dbReference>
<feature type="signal peptide" evidence="2">
    <location>
        <begin position="1"/>
        <end position="24"/>
    </location>
</feature>
<feature type="region of interest" description="Disordered" evidence="1">
    <location>
        <begin position="48"/>
        <end position="138"/>
    </location>
</feature>
<keyword evidence="2" id="KW-0732">Signal</keyword>
<feature type="compositionally biased region" description="Basic and acidic residues" evidence="1">
    <location>
        <begin position="48"/>
        <end position="63"/>
    </location>
</feature>